<proteinExistence type="predicted"/>
<sequence>MLLIVQDTIRRYRIMLMLARGPANEPAGWWRNRAMSRVLYWSARTGGHALAAGLVALAAAGGAGAQSANPGNPPVERQGTIIGGQATKSTYERCVDVQIGNESAFGCINQQLKREVNKVNPSLNLPPVDARSSDVRVGNPNEAAIRQQYGSNYGRSAVPFRPSAPTIVPPHR</sequence>
<gene>
    <name evidence="1" type="ORF">BjapCC829_13820</name>
</gene>
<organism evidence="1 2">
    <name type="scientific">Bradyrhizobium barranii</name>
    <dbReference type="NCBI Taxonomy" id="2992140"/>
    <lineage>
        <taxon>Bacteria</taxon>
        <taxon>Pseudomonadati</taxon>
        <taxon>Pseudomonadota</taxon>
        <taxon>Alphaproteobacteria</taxon>
        <taxon>Hyphomicrobiales</taxon>
        <taxon>Nitrobacteraceae</taxon>
        <taxon>Bradyrhizobium</taxon>
    </lineage>
</organism>
<dbReference type="EMBL" id="CP088100">
    <property type="protein sequence ID" value="UFW89526.1"/>
    <property type="molecule type" value="Genomic_DNA"/>
</dbReference>
<evidence type="ECO:0000313" key="1">
    <source>
        <dbReference type="EMBL" id="UFW89526.1"/>
    </source>
</evidence>
<accession>A0ABY3QU27</accession>
<reference evidence="1" key="1">
    <citation type="submission" date="2021-11" db="EMBL/GenBank/DDBJ databases">
        <title>Australian commercial rhizobial inoculants.</title>
        <authorList>
            <person name="Kohlmeier M.G."/>
            <person name="O'Hara G.W."/>
            <person name="Colombi E."/>
            <person name="Ramsay J.P."/>
            <person name="Terpolilli J."/>
        </authorList>
    </citation>
    <scope>NUCLEOTIDE SEQUENCE</scope>
    <source>
        <strain evidence="1">CC829</strain>
    </source>
</reference>
<evidence type="ECO:0008006" key="3">
    <source>
        <dbReference type="Google" id="ProtNLM"/>
    </source>
</evidence>
<keyword evidence="2" id="KW-1185">Reference proteome</keyword>
<name>A0ABY3QU27_9BRAD</name>
<evidence type="ECO:0000313" key="2">
    <source>
        <dbReference type="Proteomes" id="UP001430990"/>
    </source>
</evidence>
<dbReference type="Proteomes" id="UP001430990">
    <property type="component" value="Chromosome"/>
</dbReference>
<protein>
    <recommendedName>
        <fullName evidence="3">Porin</fullName>
    </recommendedName>
</protein>
<dbReference type="RefSeq" id="WP_231144464.1">
    <property type="nucleotide sequence ID" value="NZ_CP088100.1"/>
</dbReference>